<comment type="caution">
    <text evidence="2">The sequence shown here is derived from an EMBL/GenBank/DDBJ whole genome shotgun (WGS) entry which is preliminary data.</text>
</comment>
<evidence type="ECO:0000256" key="1">
    <source>
        <dbReference type="SAM" id="MobiDB-lite"/>
    </source>
</evidence>
<dbReference type="Proteomes" id="UP000075666">
    <property type="component" value="Unassembled WGS sequence"/>
</dbReference>
<organism evidence="2 3">
    <name type="scientific">Heyndrickxia sporothermodurans</name>
    <dbReference type="NCBI Taxonomy" id="46224"/>
    <lineage>
        <taxon>Bacteria</taxon>
        <taxon>Bacillati</taxon>
        <taxon>Bacillota</taxon>
        <taxon>Bacilli</taxon>
        <taxon>Bacillales</taxon>
        <taxon>Bacillaceae</taxon>
        <taxon>Heyndrickxia</taxon>
    </lineage>
</organism>
<evidence type="ECO:0000313" key="3">
    <source>
        <dbReference type="Proteomes" id="UP000075666"/>
    </source>
</evidence>
<dbReference type="RefSeq" id="WP_066232844.1">
    <property type="nucleotide sequence ID" value="NZ_LQYN01000071.1"/>
</dbReference>
<dbReference type="OrthoDB" id="2440833at2"/>
<feature type="compositionally biased region" description="Basic and acidic residues" evidence="1">
    <location>
        <begin position="1"/>
        <end position="19"/>
    </location>
</feature>
<sequence>MRLKDHLNHEQRKQLEKLMPRKKPPSIKRDKPMSRKDWENLMGMNRDTYKRVRGAIRRK</sequence>
<dbReference type="AlphaFoldDB" id="A0A150KSW8"/>
<evidence type="ECO:0000313" key="2">
    <source>
        <dbReference type="EMBL" id="KYD02651.1"/>
    </source>
</evidence>
<gene>
    <name evidence="2" type="ORF">B4102_0245</name>
</gene>
<name>A0A150KSW8_9BACI</name>
<feature type="region of interest" description="Disordered" evidence="1">
    <location>
        <begin position="1"/>
        <end position="33"/>
    </location>
</feature>
<dbReference type="PATRIC" id="fig|46224.3.peg.3607"/>
<proteinExistence type="predicted"/>
<dbReference type="EMBL" id="LQYN01000071">
    <property type="protein sequence ID" value="KYD02651.1"/>
    <property type="molecule type" value="Genomic_DNA"/>
</dbReference>
<protein>
    <submittedName>
        <fullName evidence="2">Uncharacterized protein</fullName>
    </submittedName>
</protein>
<accession>A0A150KSW8</accession>
<reference evidence="2 3" key="1">
    <citation type="submission" date="2016-01" db="EMBL/GenBank/DDBJ databases">
        <title>Genome Sequences of Twelve Sporeforming Bacillus Species Isolated from Foods.</title>
        <authorList>
            <person name="Berendsen E.M."/>
            <person name="Wells-Bennik M.H."/>
            <person name="Krawcyk A.O."/>
            <person name="De Jong A."/>
            <person name="Holsappel S."/>
            <person name="Eijlander R.T."/>
            <person name="Kuipers O.P."/>
        </authorList>
    </citation>
    <scope>NUCLEOTIDE SEQUENCE [LARGE SCALE GENOMIC DNA]</scope>
    <source>
        <strain evidence="2 3">B4102</strain>
    </source>
</reference>
<keyword evidence="3" id="KW-1185">Reference proteome</keyword>
<dbReference type="STRING" id="46224.B4102_0245"/>